<dbReference type="PANTHER" id="PTHR39087:SF2">
    <property type="entry name" value="UPF0104 MEMBRANE PROTEIN MJ1595"/>
    <property type="match status" value="1"/>
</dbReference>
<dbReference type="Pfam" id="PF03706">
    <property type="entry name" value="LPG_synthase_TM"/>
    <property type="match status" value="1"/>
</dbReference>
<dbReference type="GO" id="GO:0005886">
    <property type="term" value="C:plasma membrane"/>
    <property type="evidence" value="ECO:0007669"/>
    <property type="project" value="UniProtKB-SubCell"/>
</dbReference>
<feature type="transmembrane region" description="Helical" evidence="7">
    <location>
        <begin position="531"/>
        <end position="553"/>
    </location>
</feature>
<name>A0A1H5PW38_9ACTN</name>
<organism evidence="8 9">
    <name type="scientific">Jiangella alba</name>
    <dbReference type="NCBI Taxonomy" id="561176"/>
    <lineage>
        <taxon>Bacteria</taxon>
        <taxon>Bacillati</taxon>
        <taxon>Actinomycetota</taxon>
        <taxon>Actinomycetes</taxon>
        <taxon>Jiangellales</taxon>
        <taxon>Jiangellaceae</taxon>
        <taxon>Jiangella</taxon>
    </lineage>
</organism>
<dbReference type="AlphaFoldDB" id="A0A1H5PW38"/>
<feature type="transmembrane region" description="Helical" evidence="7">
    <location>
        <begin position="688"/>
        <end position="713"/>
    </location>
</feature>
<evidence type="ECO:0008006" key="10">
    <source>
        <dbReference type="Google" id="ProtNLM"/>
    </source>
</evidence>
<keyword evidence="4 7" id="KW-1133">Transmembrane helix</keyword>
<reference evidence="9" key="1">
    <citation type="submission" date="2016-10" db="EMBL/GenBank/DDBJ databases">
        <authorList>
            <person name="Varghese N."/>
            <person name="Submissions S."/>
        </authorList>
    </citation>
    <scope>NUCLEOTIDE SEQUENCE [LARGE SCALE GENOMIC DNA]</scope>
    <source>
        <strain evidence="9">DSM 45237</strain>
    </source>
</reference>
<gene>
    <name evidence="8" type="ORF">SAMN04488561_6087</name>
</gene>
<feature type="region of interest" description="Disordered" evidence="6">
    <location>
        <begin position="1"/>
        <end position="26"/>
    </location>
</feature>
<dbReference type="NCBIfam" id="TIGR00374">
    <property type="entry name" value="flippase-like domain"/>
    <property type="match status" value="1"/>
</dbReference>
<keyword evidence="2" id="KW-1003">Cell membrane</keyword>
<evidence type="ECO:0000256" key="6">
    <source>
        <dbReference type="SAM" id="MobiDB-lite"/>
    </source>
</evidence>
<protein>
    <recommendedName>
        <fullName evidence="10">TIGR00374 family protein</fullName>
    </recommendedName>
</protein>
<dbReference type="InterPro" id="IPR022791">
    <property type="entry name" value="L-PG_synthase/AglD"/>
</dbReference>
<dbReference type="STRING" id="561176.SAMN04488561_6087"/>
<feature type="transmembrane region" description="Helical" evidence="7">
    <location>
        <begin position="173"/>
        <end position="190"/>
    </location>
</feature>
<accession>A0A1H5PW38</accession>
<dbReference type="EMBL" id="FNUC01000004">
    <property type="protein sequence ID" value="SEF17864.1"/>
    <property type="molecule type" value="Genomic_DNA"/>
</dbReference>
<keyword evidence="5 7" id="KW-0472">Membrane</keyword>
<evidence type="ECO:0000256" key="2">
    <source>
        <dbReference type="ARBA" id="ARBA00022475"/>
    </source>
</evidence>
<feature type="transmembrane region" description="Helical" evidence="7">
    <location>
        <begin position="762"/>
        <end position="786"/>
    </location>
</feature>
<feature type="transmembrane region" description="Helical" evidence="7">
    <location>
        <begin position="495"/>
        <end position="511"/>
    </location>
</feature>
<feature type="transmembrane region" description="Helical" evidence="7">
    <location>
        <begin position="612"/>
        <end position="631"/>
    </location>
</feature>
<dbReference type="OrthoDB" id="5242664at2"/>
<evidence type="ECO:0000256" key="7">
    <source>
        <dbReference type="SAM" id="Phobius"/>
    </source>
</evidence>
<dbReference type="RefSeq" id="WP_069114349.1">
    <property type="nucleotide sequence ID" value="NZ_FNUC01000004.1"/>
</dbReference>
<evidence type="ECO:0000313" key="9">
    <source>
        <dbReference type="Proteomes" id="UP000181980"/>
    </source>
</evidence>
<comment type="subcellular location">
    <subcellularLocation>
        <location evidence="1">Cell membrane</location>
        <topology evidence="1">Multi-pass membrane protein</topology>
    </subcellularLocation>
</comment>
<feature type="transmembrane region" description="Helical" evidence="7">
    <location>
        <begin position="148"/>
        <end position="166"/>
    </location>
</feature>
<sequence length="795" mass="84059">MTEPRDSDNTSADEIVVDEPPLPPRTRRPADVVSLLIVSGVLTGLVAMSIIAERTMTAITEDLADLNTRVPGSIVGIVDFTANLAGVVIPIVLVAVLMIRGRVRTTVELLLAGVTASVAAALVSEWLTGPAPQRLHDSLVPIVDGAEATPVPAYSALLVAVVTVVSQLDVRRLRQVALFAIAGTYAVELLQGDATVGGLLIATSVGVAAGLLVRIVGGQPSLAPSGQKIAATLEAAGYQLKALRADPSGDYRRLTAETPEARYSVLVLDRNHEGAGTIARTVDQLRTREEVLPRQTVTLRDAIDRIALQSFAVARAGARTPELRTVLRIDGDSAALVYDYVHGTALSDLTADDVTDDMLVDLWRQLGDLRRGQVAHRRLSGRTIIADDSSRIWLLSPSGGELAATDIAMRTDLAQALTATSIVAGPERVVDTALEVLGPDVVRAAIPLLQPIALTPGTRQHVKGHREVLIRLRDRLVDRLGAPAEPLRLQRIRPLSLLTGVGTVVAVYLVGTQLSDVSFTELWDRTDWRWLILAIGLMFTNYLTMALGLLGFVPERVPFWRVVGAQVAIGFLRLMAPTTVGNVAMNIRLLTKSGVAAPLAAASVAANQVAQVAVTFPLLAVLAVVSGYNALPGLPSSSTLIVVLGLLLAASVVAIIPPVRSRLRTLWSDFAERGLPRLLDVLSDPRKLAMAVGGILGQTASLILCFYACLLAVGETVNLAGLAVVQLVGNTLGTAVPTPGGLGAVEAALTAGVSTLGVPASAAVTAVLVFRIVSFWLPILPGWVLWTQMRRRDLL</sequence>
<dbReference type="PANTHER" id="PTHR39087">
    <property type="entry name" value="UPF0104 MEMBRANE PROTEIN MJ1595"/>
    <property type="match status" value="1"/>
</dbReference>
<feature type="transmembrane region" description="Helical" evidence="7">
    <location>
        <begin position="109"/>
        <end position="128"/>
    </location>
</feature>
<dbReference type="Proteomes" id="UP000181980">
    <property type="component" value="Unassembled WGS sequence"/>
</dbReference>
<feature type="transmembrane region" description="Helical" evidence="7">
    <location>
        <begin position="72"/>
        <end position="97"/>
    </location>
</feature>
<evidence type="ECO:0000256" key="1">
    <source>
        <dbReference type="ARBA" id="ARBA00004651"/>
    </source>
</evidence>
<feature type="transmembrane region" description="Helical" evidence="7">
    <location>
        <begin position="196"/>
        <end position="217"/>
    </location>
</feature>
<evidence type="ECO:0000256" key="3">
    <source>
        <dbReference type="ARBA" id="ARBA00022692"/>
    </source>
</evidence>
<keyword evidence="3 7" id="KW-0812">Transmembrane</keyword>
<evidence type="ECO:0000256" key="5">
    <source>
        <dbReference type="ARBA" id="ARBA00023136"/>
    </source>
</evidence>
<evidence type="ECO:0000313" key="8">
    <source>
        <dbReference type="EMBL" id="SEF17864.1"/>
    </source>
</evidence>
<evidence type="ECO:0000256" key="4">
    <source>
        <dbReference type="ARBA" id="ARBA00022989"/>
    </source>
</evidence>
<feature type="transmembrane region" description="Helical" evidence="7">
    <location>
        <begin position="32"/>
        <end position="52"/>
    </location>
</feature>
<proteinExistence type="predicted"/>
<keyword evidence="9" id="KW-1185">Reference proteome</keyword>
<feature type="transmembrane region" description="Helical" evidence="7">
    <location>
        <begin position="637"/>
        <end position="656"/>
    </location>
</feature>